<sequence length="222" mass="25950">MSRTATIWNNENEQFLIENFAFITNRRLSEQLDISISSIKKKAHELGLNKGCVKRKIIPSLEKDVLKMSKTNSYRFVAEMLSISLSSVSNIINNAASKGYKKRSKQDTGKIMSETRKRIIKKERARAVFGLAPRTKIKVYPNKQKYHMRDRLKRCRYIVERNGIDVFIDEETRRHNTIEDDARRLGFNIQKTVIAFYPIDFVFENGSAEEQIAEELLHNKYK</sequence>
<name>E6MTK6_9BACT</name>
<dbReference type="AlphaFoldDB" id="E6MTK6"/>
<reference evidence="1 2" key="1">
    <citation type="submission" date="2010-12" db="EMBL/GenBank/DDBJ databases">
        <authorList>
            <person name="Muzny D."/>
            <person name="Qin X."/>
            <person name="Deng J."/>
            <person name="Jiang H."/>
            <person name="Liu Y."/>
            <person name="Qu J."/>
            <person name="Song X.-Z."/>
            <person name="Zhang L."/>
            <person name="Thornton R."/>
            <person name="Coyle M."/>
            <person name="Francisco L."/>
            <person name="Jackson L."/>
            <person name="Javaid M."/>
            <person name="Korchina V."/>
            <person name="Kovar C."/>
            <person name="Mata R."/>
            <person name="Mathew T."/>
            <person name="Ngo R."/>
            <person name="Nguyen L."/>
            <person name="Nguyen N."/>
            <person name="Okwuonu G."/>
            <person name="Ongeri F."/>
            <person name="Pham C."/>
            <person name="Simmons D."/>
            <person name="Wilczek-Boney K."/>
            <person name="Hale W."/>
            <person name="Jakkamsetti A."/>
            <person name="Pham P."/>
            <person name="Ruth R."/>
            <person name="San Lucas F."/>
            <person name="Warren J."/>
            <person name="Zhang J."/>
            <person name="Zhao Z."/>
            <person name="Zhou C."/>
            <person name="Zhu D."/>
            <person name="Lee S."/>
            <person name="Bess C."/>
            <person name="Blankenburg K."/>
            <person name="Forbes L."/>
            <person name="Fu Q."/>
            <person name="Gubbala S."/>
            <person name="Hirani K."/>
            <person name="Jayaseelan J.C."/>
            <person name="Lara F."/>
            <person name="Munidasa M."/>
            <person name="Palculict T."/>
            <person name="Patil S."/>
            <person name="Pu L.-L."/>
            <person name="Saada N."/>
            <person name="Tang L."/>
            <person name="Weissenberger G."/>
            <person name="Zhu Y."/>
            <person name="Hemphill L."/>
            <person name="Shang Y."/>
            <person name="Youmans B."/>
            <person name="Ayvaz T."/>
            <person name="Ross M."/>
            <person name="Santibanez J."/>
            <person name="Aqrawi P."/>
            <person name="Gross S."/>
            <person name="Joshi V."/>
            <person name="Fowler G."/>
            <person name="Nazareth L."/>
            <person name="Reid J."/>
            <person name="Worley K."/>
            <person name="Petrosino J."/>
            <person name="Highlander S."/>
            <person name="Gibbs R."/>
        </authorList>
    </citation>
    <scope>NUCLEOTIDE SEQUENCE [LARGE SCALE GENOMIC DNA]</scope>
    <source>
        <strain evidence="1 2">DSM 15606</strain>
    </source>
</reference>
<dbReference type="STRING" id="888832.HMPREF9420_2824"/>
<evidence type="ECO:0008006" key="3">
    <source>
        <dbReference type="Google" id="ProtNLM"/>
    </source>
</evidence>
<dbReference type="Proteomes" id="UP000003874">
    <property type="component" value="Unassembled WGS sequence"/>
</dbReference>
<comment type="caution">
    <text evidence="1">The sequence shown here is derived from an EMBL/GenBank/DDBJ whole genome shotgun (WGS) entry which is preliminary data.</text>
</comment>
<gene>
    <name evidence="1" type="ORF">HMPREF9420_2824</name>
</gene>
<keyword evidence="2" id="KW-1185">Reference proteome</keyword>
<dbReference type="OrthoDB" id="1066544at2"/>
<dbReference type="RefSeq" id="WP_007136061.1">
    <property type="nucleotide sequence ID" value="NZ_GL629647.1"/>
</dbReference>
<dbReference type="EMBL" id="AEQO01000215">
    <property type="protein sequence ID" value="EFV03038.1"/>
    <property type="molecule type" value="Genomic_DNA"/>
</dbReference>
<accession>E6MTK6</accession>
<evidence type="ECO:0000313" key="2">
    <source>
        <dbReference type="Proteomes" id="UP000003874"/>
    </source>
</evidence>
<protein>
    <recommendedName>
        <fullName evidence="3">MarR family transcriptional regulator</fullName>
    </recommendedName>
</protein>
<proteinExistence type="predicted"/>
<evidence type="ECO:0000313" key="1">
    <source>
        <dbReference type="EMBL" id="EFV03038.1"/>
    </source>
</evidence>
<organism evidence="1 2">
    <name type="scientific">Segatella salivae DSM 15606</name>
    <dbReference type="NCBI Taxonomy" id="888832"/>
    <lineage>
        <taxon>Bacteria</taxon>
        <taxon>Pseudomonadati</taxon>
        <taxon>Bacteroidota</taxon>
        <taxon>Bacteroidia</taxon>
        <taxon>Bacteroidales</taxon>
        <taxon>Prevotellaceae</taxon>
        <taxon>Segatella</taxon>
    </lineage>
</organism>
<dbReference type="HOGENOM" id="CLU_1244415_0_0_10"/>